<dbReference type="KEGG" id="sage:EN72_04215"/>
<dbReference type="RefSeq" id="WP_001286423.1">
    <property type="nucleotide sequence ID" value="NZ_BCNI01000030.1"/>
</dbReference>
<dbReference type="Proteomes" id="UP000093122">
    <property type="component" value="Unassembled WGS sequence"/>
</dbReference>
<keyword evidence="6 8" id="KW-1133">Transmembrane helix</keyword>
<feature type="transmembrane region" description="Helical" evidence="8">
    <location>
        <begin position="85"/>
        <end position="105"/>
    </location>
</feature>
<feature type="transmembrane region" description="Helical" evidence="8">
    <location>
        <begin position="179"/>
        <end position="208"/>
    </location>
</feature>
<evidence type="ECO:0000256" key="2">
    <source>
        <dbReference type="ARBA" id="ARBA00022448"/>
    </source>
</evidence>
<keyword evidence="5 8" id="KW-0812">Transmembrane</keyword>
<feature type="transmembrane region" description="Helical" evidence="8">
    <location>
        <begin position="288"/>
        <end position="305"/>
    </location>
</feature>
<keyword evidence="7 8" id="KW-0472">Membrane</keyword>
<evidence type="ECO:0000256" key="6">
    <source>
        <dbReference type="ARBA" id="ARBA00022989"/>
    </source>
</evidence>
<dbReference type="OMA" id="KIQMANM"/>
<evidence type="ECO:0000256" key="7">
    <source>
        <dbReference type="ARBA" id="ARBA00023136"/>
    </source>
</evidence>
<protein>
    <submittedName>
        <fullName evidence="10">PTS sugar transporter subunit IIC</fullName>
    </submittedName>
    <submittedName>
        <fullName evidence="12">PTS transporter subunit IIC</fullName>
    </submittedName>
</protein>
<dbReference type="Pfam" id="PF13303">
    <property type="entry name" value="PTS_EIIC_2"/>
    <property type="match status" value="1"/>
</dbReference>
<feature type="transmembrane region" description="Helical" evidence="8">
    <location>
        <begin position="261"/>
        <end position="281"/>
    </location>
</feature>
<evidence type="ECO:0000313" key="14">
    <source>
        <dbReference type="Proteomes" id="UP000256718"/>
    </source>
</evidence>
<feature type="transmembrane region" description="Helical" evidence="8">
    <location>
        <begin position="111"/>
        <end position="128"/>
    </location>
</feature>
<evidence type="ECO:0000256" key="5">
    <source>
        <dbReference type="ARBA" id="ARBA00022692"/>
    </source>
</evidence>
<feature type="transmembrane region" description="Helical" evidence="8">
    <location>
        <begin position="215"/>
        <end position="234"/>
    </location>
</feature>
<reference evidence="11 13" key="1">
    <citation type="journal article" date="2016" name="Sci. Rep.">
        <title>Serotype IV Streptococcus agalactiae ST-452 has arisen from large genomic recombination events between CC23 and the hypervirulent CC17 lineages.</title>
        <authorList>
            <person name="Campisi E."/>
            <person name="Rinaudo C.D."/>
            <person name="Donati C."/>
            <person name="Barucco M."/>
            <person name="Torricelli G."/>
            <person name="Edwards M.S."/>
            <person name="Baker C.J."/>
            <person name="Margarit I."/>
            <person name="Rosini R."/>
        </authorList>
    </citation>
    <scope>NUCLEOTIDE SEQUENCE [LARGE SCALE GENOMIC DNA]</scope>
    <source>
        <strain evidence="11 13">CZ-PW-140</strain>
    </source>
</reference>
<evidence type="ECO:0000256" key="3">
    <source>
        <dbReference type="ARBA" id="ARBA00022475"/>
    </source>
</evidence>
<proteinExistence type="predicted"/>
<feature type="transmembrane region" description="Helical" evidence="8">
    <location>
        <begin position="135"/>
        <end position="159"/>
    </location>
</feature>
<dbReference type="Proteomes" id="UP001230629">
    <property type="component" value="Unassembled WGS sequence"/>
</dbReference>
<dbReference type="GO" id="GO:0008982">
    <property type="term" value="F:protein-N(PI)-phosphohistidine-sugar phosphotransferase activity"/>
    <property type="evidence" value="ECO:0007669"/>
    <property type="project" value="InterPro"/>
</dbReference>
<reference evidence="12 14" key="2">
    <citation type="journal article" date="2018" name="Emerg. Microbes Infect.">
        <title>Phenotypic and molecular analysis of nontypeable Group B streptococci: identification of cps2a and hybrid cps2a/cps5 Group B streptococcal capsule gene clusters.</title>
        <authorList>
            <person name="Alhhazmi A."/>
            <person name="Tyrrell G.J."/>
        </authorList>
    </citation>
    <scope>NUCLEOTIDE SEQUENCE [LARGE SCALE GENOMIC DNA]</scope>
    <source>
        <strain evidence="12 14">PLGBS17</strain>
    </source>
</reference>
<dbReference type="EMBL" id="JASOIH010000001">
    <property type="protein sequence ID" value="MDK6898606.1"/>
    <property type="molecule type" value="Genomic_DNA"/>
</dbReference>
<reference evidence="10" key="3">
    <citation type="submission" date="2023-05" db="EMBL/GenBank/DDBJ databases">
        <title>Cataloging the Phylogenetic Diversity of Human Bladder Bacteria.</title>
        <authorList>
            <person name="Du J."/>
        </authorList>
    </citation>
    <scope>NUCLEOTIDE SEQUENCE</scope>
    <source>
        <strain evidence="10">UMB8703</strain>
    </source>
</reference>
<keyword evidence="3" id="KW-1003">Cell membrane</keyword>
<accession>A0A0E1EGQ4</accession>
<gene>
    <name evidence="11" type="ORF">AX245_05500</name>
    <name evidence="12" type="ORF">C4618_07940</name>
    <name evidence="10" type="ORF">QP229_01175</name>
</gene>
<evidence type="ECO:0000313" key="11">
    <source>
        <dbReference type="EMBL" id="OCM71276.1"/>
    </source>
</evidence>
<dbReference type="Proteomes" id="UP000256718">
    <property type="component" value="Unassembled WGS sequence"/>
</dbReference>
<keyword evidence="2" id="KW-0813">Transport</keyword>
<keyword evidence="4 10" id="KW-0762">Sugar transport</keyword>
<dbReference type="GO" id="GO:0009401">
    <property type="term" value="P:phosphoenolpyruvate-dependent sugar phosphotransferase system"/>
    <property type="evidence" value="ECO:0007669"/>
    <property type="project" value="InterPro"/>
</dbReference>
<evidence type="ECO:0000313" key="10">
    <source>
        <dbReference type="EMBL" id="MDK6898606.1"/>
    </source>
</evidence>
<dbReference type="EMBL" id="QHGZ01000169">
    <property type="protein sequence ID" value="RDY80485.1"/>
    <property type="molecule type" value="Genomic_DNA"/>
</dbReference>
<dbReference type="GO" id="GO:0005886">
    <property type="term" value="C:plasma membrane"/>
    <property type="evidence" value="ECO:0007669"/>
    <property type="project" value="UniProtKB-SubCell"/>
</dbReference>
<evidence type="ECO:0000313" key="12">
    <source>
        <dbReference type="EMBL" id="RDY80485.1"/>
    </source>
</evidence>
<dbReference type="AlphaFoldDB" id="A0A0E1EGQ4"/>
<feature type="transmembrane region" description="Helical" evidence="8">
    <location>
        <begin position="12"/>
        <end position="34"/>
    </location>
</feature>
<feature type="transmembrane region" description="Helical" evidence="8">
    <location>
        <begin position="46"/>
        <end position="73"/>
    </location>
</feature>
<sequence>MSDVVEKQTAKSFIMNVLNGLALGTVIVLIPGAILGELMKALLPMWSGFATLIAATAVATSMMGLVIGIMVGLNFKFNPIQSASLGLAVMFAGGAATFLKGAIMLKGTGDIINMGITAALGVLLIQFLSDKTKSFTLIVIPTVTLLLVGGVGHVLLPYVKMITTMIGQGIASLLGLQPVLMSILIAMIFCFLIVSPITTVGIALAISLSGIGSGAANLGICAASFGLCMAGWSVNSKGTALAHVLGSPKISMANVLAKPKIMLPMISSAAILGILGALFNIQGTPASAGFGISGLIGPINALNLAKGGWSVMNMLLIIIIFVAAPIILNFIFNYLFIKVLKIIDPMDYKLDI</sequence>
<dbReference type="InterPro" id="IPR003352">
    <property type="entry name" value="PTS_EIIC"/>
</dbReference>
<evidence type="ECO:0000256" key="1">
    <source>
        <dbReference type="ARBA" id="ARBA00004651"/>
    </source>
</evidence>
<name>A0A0E1EGQ4_STRAG</name>
<evidence type="ECO:0000259" key="9">
    <source>
        <dbReference type="Pfam" id="PF13303"/>
    </source>
</evidence>
<organism evidence="11 13">
    <name type="scientific">Streptococcus agalactiae</name>
    <dbReference type="NCBI Taxonomy" id="1311"/>
    <lineage>
        <taxon>Bacteria</taxon>
        <taxon>Bacillati</taxon>
        <taxon>Bacillota</taxon>
        <taxon>Bacilli</taxon>
        <taxon>Lactobacillales</taxon>
        <taxon>Streptococcaceae</taxon>
        <taxon>Streptococcus</taxon>
    </lineage>
</organism>
<evidence type="ECO:0000256" key="8">
    <source>
        <dbReference type="SAM" id="Phobius"/>
    </source>
</evidence>
<feature type="domain" description="Phosphotransferase system EIIC" evidence="9">
    <location>
        <begin position="15"/>
        <end position="349"/>
    </location>
</feature>
<evidence type="ECO:0000256" key="4">
    <source>
        <dbReference type="ARBA" id="ARBA00022597"/>
    </source>
</evidence>
<dbReference type="KEGG" id="sags:SaSA20_0575"/>
<comment type="caution">
    <text evidence="11">The sequence shown here is derived from an EMBL/GenBank/DDBJ whole genome shotgun (WGS) entry which is preliminary data.</text>
</comment>
<dbReference type="EMBL" id="MAWT01000033">
    <property type="protein sequence ID" value="OCM71276.1"/>
    <property type="molecule type" value="Genomic_DNA"/>
</dbReference>
<evidence type="ECO:0000313" key="13">
    <source>
        <dbReference type="Proteomes" id="UP000093122"/>
    </source>
</evidence>
<comment type="subcellular location">
    <subcellularLocation>
        <location evidence="1">Cell membrane</location>
        <topology evidence="1">Multi-pass membrane protein</topology>
    </subcellularLocation>
</comment>
<feature type="transmembrane region" description="Helical" evidence="8">
    <location>
        <begin position="311"/>
        <end position="336"/>
    </location>
</feature>